<dbReference type="CDD" id="cd08977">
    <property type="entry name" value="SusD"/>
    <property type="match status" value="1"/>
</dbReference>
<keyword evidence="5" id="KW-0998">Cell outer membrane</keyword>
<dbReference type="EMBL" id="FOJG01000001">
    <property type="protein sequence ID" value="SEW38267.1"/>
    <property type="molecule type" value="Genomic_DNA"/>
</dbReference>
<dbReference type="InterPro" id="IPR012944">
    <property type="entry name" value="SusD_RagB_dom"/>
</dbReference>
<sequence>MNCLKNIFTVLGAGLLLSPFVSCKKLLDQDPINSPYNSVFWQNQRDAEQGVAGGYALLRKALTSNTEYNENMSHFAYGSLPAFEFSDYNQYDVRFLIKGGDGLNTADFLGSYLETYHDWTPYYKVITQANIMLHNIPNIPDAQFTDAPGKTRNRYLGEAYFMRAFSYLYMVRIWGDVPLVTKYDPDPVNAPNLPRISEKAVLDTCIADLKNAIRLLPWEYKNGSERAVRANRGAAFGLLAHAYMWRNFLNKGQVVSDVSNAIAAVDSVEKSGQYQLLDATMYPKIFHGKSQEGVFEINMQVANGEQQIEKGFYYNILKTPFITNKNSKIDAPNTDLINMLYDEESTDVRRQYYFTNLDADDQYSVMMCKFAGPNRENINYKNPGNFTDAAVDANIILMRYADLLLLRAEGYADQGNIGAALKDINLVRVRAHADPILPEDVSDIKEEAFLERSRELYGEGQRWYDLVRTGFLTNQDMNAGGIFPQDRFNAGGWKWPVGRVLFLNNSVVTQNAFWLGKVK</sequence>
<dbReference type="Pfam" id="PF14322">
    <property type="entry name" value="SusD-like_3"/>
    <property type="match status" value="1"/>
</dbReference>
<dbReference type="Proteomes" id="UP000199310">
    <property type="component" value="Unassembled WGS sequence"/>
</dbReference>
<gene>
    <name evidence="8" type="ORF">SAMN04488122_2596</name>
</gene>
<dbReference type="STRING" id="29529.SAMN04488122_2596"/>
<keyword evidence="9" id="KW-1185">Reference proteome</keyword>
<dbReference type="RefSeq" id="WP_089895279.1">
    <property type="nucleotide sequence ID" value="NZ_FOJG01000001.1"/>
</dbReference>
<evidence type="ECO:0000259" key="7">
    <source>
        <dbReference type="Pfam" id="PF14322"/>
    </source>
</evidence>
<evidence type="ECO:0000256" key="5">
    <source>
        <dbReference type="ARBA" id="ARBA00023237"/>
    </source>
</evidence>
<reference evidence="9" key="1">
    <citation type="submission" date="2016-10" db="EMBL/GenBank/DDBJ databases">
        <authorList>
            <person name="Varghese N."/>
            <person name="Submissions S."/>
        </authorList>
    </citation>
    <scope>NUCLEOTIDE SEQUENCE [LARGE SCALE GENOMIC DNA]</scope>
    <source>
        <strain evidence="9">DSM 3695</strain>
    </source>
</reference>
<comment type="similarity">
    <text evidence="2">Belongs to the SusD family.</text>
</comment>
<protein>
    <submittedName>
        <fullName evidence="8">SusD family protein</fullName>
    </submittedName>
</protein>
<evidence type="ECO:0000259" key="6">
    <source>
        <dbReference type="Pfam" id="PF07980"/>
    </source>
</evidence>
<proteinExistence type="inferred from homology"/>
<dbReference type="Gene3D" id="1.25.40.390">
    <property type="match status" value="1"/>
</dbReference>
<feature type="domain" description="RagB/SusD" evidence="6">
    <location>
        <begin position="358"/>
        <end position="480"/>
    </location>
</feature>
<evidence type="ECO:0000256" key="4">
    <source>
        <dbReference type="ARBA" id="ARBA00023136"/>
    </source>
</evidence>
<keyword evidence="4" id="KW-0472">Membrane</keyword>
<accession>A0A1I0RBR6</accession>
<evidence type="ECO:0000313" key="8">
    <source>
        <dbReference type="EMBL" id="SEW38267.1"/>
    </source>
</evidence>
<dbReference type="OrthoDB" id="926893at2"/>
<evidence type="ECO:0000313" key="9">
    <source>
        <dbReference type="Proteomes" id="UP000199310"/>
    </source>
</evidence>
<evidence type="ECO:0000256" key="2">
    <source>
        <dbReference type="ARBA" id="ARBA00006275"/>
    </source>
</evidence>
<comment type="subcellular location">
    <subcellularLocation>
        <location evidence="1">Cell outer membrane</location>
    </subcellularLocation>
</comment>
<organism evidence="8 9">
    <name type="scientific">Chitinophaga arvensicola</name>
    <dbReference type="NCBI Taxonomy" id="29529"/>
    <lineage>
        <taxon>Bacteria</taxon>
        <taxon>Pseudomonadati</taxon>
        <taxon>Bacteroidota</taxon>
        <taxon>Chitinophagia</taxon>
        <taxon>Chitinophagales</taxon>
        <taxon>Chitinophagaceae</taxon>
        <taxon>Chitinophaga</taxon>
    </lineage>
</organism>
<feature type="domain" description="SusD-like N-terminal" evidence="7">
    <location>
        <begin position="117"/>
        <end position="243"/>
    </location>
</feature>
<evidence type="ECO:0000256" key="3">
    <source>
        <dbReference type="ARBA" id="ARBA00022729"/>
    </source>
</evidence>
<keyword evidence="3" id="KW-0732">Signal</keyword>
<dbReference type="GO" id="GO:0009279">
    <property type="term" value="C:cell outer membrane"/>
    <property type="evidence" value="ECO:0007669"/>
    <property type="project" value="UniProtKB-SubCell"/>
</dbReference>
<dbReference type="SUPFAM" id="SSF48452">
    <property type="entry name" value="TPR-like"/>
    <property type="match status" value="1"/>
</dbReference>
<dbReference type="InterPro" id="IPR011990">
    <property type="entry name" value="TPR-like_helical_dom_sf"/>
</dbReference>
<evidence type="ECO:0000256" key="1">
    <source>
        <dbReference type="ARBA" id="ARBA00004442"/>
    </source>
</evidence>
<name>A0A1I0RBR6_9BACT</name>
<dbReference type="AlphaFoldDB" id="A0A1I0RBR6"/>
<dbReference type="Pfam" id="PF07980">
    <property type="entry name" value="SusD_RagB"/>
    <property type="match status" value="1"/>
</dbReference>
<dbReference type="InterPro" id="IPR033985">
    <property type="entry name" value="SusD-like_N"/>
</dbReference>